<keyword evidence="1" id="KW-0472">Membrane</keyword>
<feature type="transmembrane region" description="Helical" evidence="1">
    <location>
        <begin position="181"/>
        <end position="203"/>
    </location>
</feature>
<dbReference type="EMBL" id="DQ927304">
    <property type="protein sequence ID" value="ABI51671.1"/>
    <property type="molecule type" value="Genomic_DNA"/>
</dbReference>
<geneLocation type="mitochondrion" evidence="2"/>
<accession>Q09F80</accession>
<dbReference type="AlphaFoldDB" id="Q09F80"/>
<keyword evidence="1" id="KW-0812">Transmembrane</keyword>
<evidence type="ECO:0000313" key="2">
    <source>
        <dbReference type="EMBL" id="ABI51671.1"/>
    </source>
</evidence>
<evidence type="ECO:0000256" key="1">
    <source>
        <dbReference type="SAM" id="Phobius"/>
    </source>
</evidence>
<gene>
    <name evidence="2" type="primary">ymf66</name>
</gene>
<keyword evidence="2" id="KW-0496">Mitochondrion</keyword>
<feature type="transmembrane region" description="Helical" evidence="1">
    <location>
        <begin position="269"/>
        <end position="298"/>
    </location>
</feature>
<keyword evidence="1" id="KW-1133">Transmembrane helix</keyword>
<dbReference type="GeneID" id="4271470"/>
<dbReference type="RefSeq" id="YP_740762.1">
    <property type="nucleotide sequence ID" value="NC_008338.1"/>
</dbReference>
<proteinExistence type="predicted"/>
<reference evidence="2" key="1">
    <citation type="journal article" date="2007" name="PLoS ONE">
        <title>Complete mitochondrial genome sequence of three tetrahymena species reveals mutation hot spots and accelerated nonsynonymous substitutions in Ymf genes.</title>
        <authorList>
            <person name="Moradian M.M."/>
            <person name="Beglaryan D."/>
            <person name="Skozylas J.M."/>
            <person name="Kerikorian V."/>
        </authorList>
    </citation>
    <scope>NUCLEOTIDE SEQUENCE</scope>
    <source>
        <strain evidence="2">RP</strain>
    </source>
</reference>
<organism evidence="2">
    <name type="scientific">Tetrahymena paravorax</name>
    <dbReference type="NCBI Taxonomy" id="5905"/>
    <lineage>
        <taxon>Eukaryota</taxon>
        <taxon>Sar</taxon>
        <taxon>Alveolata</taxon>
        <taxon>Ciliophora</taxon>
        <taxon>Intramacronucleata</taxon>
        <taxon>Oligohymenophorea</taxon>
        <taxon>Hymenostomatida</taxon>
        <taxon>Tetrahymenina</taxon>
        <taxon>Tetrahymenidae</taxon>
        <taxon>Tetrahymena</taxon>
    </lineage>
</organism>
<name>Q09F80_TETPR</name>
<protein>
    <submittedName>
        <fullName evidence="2">Ymf66</fullName>
    </submittedName>
</protein>
<feature type="transmembrane region" description="Helical" evidence="1">
    <location>
        <begin position="404"/>
        <end position="425"/>
    </location>
</feature>
<feature type="transmembrane region" description="Helical" evidence="1">
    <location>
        <begin position="375"/>
        <end position="392"/>
    </location>
</feature>
<feature type="transmembrane region" description="Helical" evidence="1">
    <location>
        <begin position="88"/>
        <end position="106"/>
    </location>
</feature>
<sequence length="450" mass="53145">MGHTHLTNSLEITTHDQITLNFPYDLINNVEEQTLNSSMNLFSNIMFSGIDWIYSTTETVLAYDFKVWYLWGGLSSYDDSFDLFFNQYWAFTFTASIFQLFYAVILDNYLNFIIHENSYTSDWYRMMMHSKENALIWLYHPELSWHFSSVNKFLTYFYSGAFEFIYLDKSNSDICLVAHTLYIHLIILFFIFTLFVSILFNFYGNPNTEENTIDADYLSASGTVEAEKEITSIDDYLGLVFIIAYVFGIYFYIHAWTIAMSNSALMMTYYSIFIMFIFVLGMPTLILYDLGIFFLAYLKGAGKNPNSHIECIFDYIACIVFYTRILAQWVRIVLMLITFLSLSHFVAEFEITNNTLIASENQSESMNELINNSSMTYYILTVLPGKFIYWIYELLHTMFLVSSQFIAFFAIVFWLFLFLYTFFISEKHEDFFSKKREERKIKIKEILNLK</sequence>
<feature type="transmembrane region" description="Helical" evidence="1">
    <location>
        <begin position="236"/>
        <end position="257"/>
    </location>
</feature>
<feature type="transmembrane region" description="Helical" evidence="1">
    <location>
        <begin position="329"/>
        <end position="347"/>
    </location>
</feature>